<name>M1DRP8_SOLTU</name>
<dbReference type="InParanoid" id="M1DRP8"/>
<keyword evidence="3" id="KW-1185">Reference proteome</keyword>
<accession>M1DRP8</accession>
<evidence type="ECO:0000313" key="2">
    <source>
        <dbReference type="EnsemblPlants" id="PGSC0003DMT400093320"/>
    </source>
</evidence>
<dbReference type="HOGENOM" id="CLU_1707363_0_0_1"/>
<sequence>MQTFQKLQVQPKVSTHGLYGDPRSVLVVRCSPPSTLPQNSPEISSKGQPTPGPTDRRNIQRLFLKREVKGRKPSSSPEIESFLCGIRHQNSGGGNLSQFQQKSSTPAPSSASILSSKFRHDQKGGNNSRAQSTTSAAPVGRPTLQGNSSGTGGG</sequence>
<dbReference type="AlphaFoldDB" id="M1DRP8"/>
<reference evidence="2" key="2">
    <citation type="submission" date="2015-06" db="UniProtKB">
        <authorList>
            <consortium name="EnsemblPlants"/>
        </authorList>
    </citation>
    <scope>IDENTIFICATION</scope>
    <source>
        <strain evidence="2">DM1-3 516 R44</strain>
    </source>
</reference>
<dbReference type="EnsemblPlants" id="PGSC0003DMT400093320">
    <property type="protein sequence ID" value="PGSC0003DMT400093320"/>
    <property type="gene ID" value="PGSC0003DMG400042891"/>
</dbReference>
<evidence type="ECO:0000256" key="1">
    <source>
        <dbReference type="SAM" id="MobiDB-lite"/>
    </source>
</evidence>
<dbReference type="PaxDb" id="4113-PGSC0003DMT400093320"/>
<feature type="compositionally biased region" description="Polar residues" evidence="1">
    <location>
        <begin position="124"/>
        <end position="136"/>
    </location>
</feature>
<dbReference type="Gramene" id="PGSC0003DMT400093320">
    <property type="protein sequence ID" value="PGSC0003DMT400093320"/>
    <property type="gene ID" value="PGSC0003DMG400042891"/>
</dbReference>
<protein>
    <submittedName>
        <fullName evidence="2">Uncharacterized protein</fullName>
    </submittedName>
</protein>
<proteinExistence type="predicted"/>
<dbReference type="Proteomes" id="UP000011115">
    <property type="component" value="Unassembled WGS sequence"/>
</dbReference>
<evidence type="ECO:0000313" key="3">
    <source>
        <dbReference type="Proteomes" id="UP000011115"/>
    </source>
</evidence>
<feature type="compositionally biased region" description="Polar residues" evidence="1">
    <location>
        <begin position="96"/>
        <end position="115"/>
    </location>
</feature>
<organism evidence="2 3">
    <name type="scientific">Solanum tuberosum</name>
    <name type="common">Potato</name>
    <dbReference type="NCBI Taxonomy" id="4113"/>
    <lineage>
        <taxon>Eukaryota</taxon>
        <taxon>Viridiplantae</taxon>
        <taxon>Streptophyta</taxon>
        <taxon>Embryophyta</taxon>
        <taxon>Tracheophyta</taxon>
        <taxon>Spermatophyta</taxon>
        <taxon>Magnoliopsida</taxon>
        <taxon>eudicotyledons</taxon>
        <taxon>Gunneridae</taxon>
        <taxon>Pentapetalae</taxon>
        <taxon>asterids</taxon>
        <taxon>lamiids</taxon>
        <taxon>Solanales</taxon>
        <taxon>Solanaceae</taxon>
        <taxon>Solanoideae</taxon>
        <taxon>Solaneae</taxon>
        <taxon>Solanum</taxon>
    </lineage>
</organism>
<feature type="region of interest" description="Disordered" evidence="1">
    <location>
        <begin position="29"/>
        <end position="154"/>
    </location>
</feature>
<reference evidence="3" key="1">
    <citation type="journal article" date="2011" name="Nature">
        <title>Genome sequence and analysis of the tuber crop potato.</title>
        <authorList>
            <consortium name="The Potato Genome Sequencing Consortium"/>
        </authorList>
    </citation>
    <scope>NUCLEOTIDE SEQUENCE [LARGE SCALE GENOMIC DNA]</scope>
    <source>
        <strain evidence="3">cv. DM1-3 516 R44</strain>
    </source>
</reference>
<feature type="compositionally biased region" description="Polar residues" evidence="1">
    <location>
        <begin position="32"/>
        <end position="48"/>
    </location>
</feature>